<evidence type="ECO:0000256" key="1">
    <source>
        <dbReference type="SAM" id="MobiDB-lite"/>
    </source>
</evidence>
<dbReference type="PANTHER" id="PTHR32305">
    <property type="match status" value="1"/>
</dbReference>
<dbReference type="EMBL" id="PUJY01000096">
    <property type="protein sequence ID" value="TDB43185.1"/>
    <property type="molecule type" value="Genomic_DNA"/>
</dbReference>
<feature type="compositionally biased region" description="Basic and acidic residues" evidence="1">
    <location>
        <begin position="158"/>
        <end position="172"/>
    </location>
</feature>
<gene>
    <name evidence="2" type="ORF">C5467_23585</name>
</gene>
<feature type="compositionally biased region" description="Basic and acidic residues" evidence="1">
    <location>
        <begin position="75"/>
        <end position="88"/>
    </location>
</feature>
<dbReference type="AlphaFoldDB" id="A0A4V2X476"/>
<name>A0A4V2X476_9GAMM</name>
<dbReference type="InterPro" id="IPR050708">
    <property type="entry name" value="T6SS_VgrG/RHS"/>
</dbReference>
<feature type="region of interest" description="Disordered" evidence="1">
    <location>
        <begin position="63"/>
        <end position="172"/>
    </location>
</feature>
<evidence type="ECO:0000313" key="2">
    <source>
        <dbReference type="EMBL" id="TDB43185.1"/>
    </source>
</evidence>
<dbReference type="NCBIfam" id="TIGR03696">
    <property type="entry name" value="Rhs_assc_core"/>
    <property type="match status" value="1"/>
</dbReference>
<dbReference type="PANTHER" id="PTHR32305:SF15">
    <property type="entry name" value="PROTEIN RHSA-RELATED"/>
    <property type="match status" value="1"/>
</dbReference>
<organism evidence="2 3">
    <name type="scientific">Photorhabdus khanii subsp. guanajuatensis</name>
    <dbReference type="NCBI Taxonomy" id="2100166"/>
    <lineage>
        <taxon>Bacteria</taxon>
        <taxon>Pseudomonadati</taxon>
        <taxon>Pseudomonadota</taxon>
        <taxon>Gammaproteobacteria</taxon>
        <taxon>Enterobacterales</taxon>
        <taxon>Morganellaceae</taxon>
        <taxon>Photorhabdus</taxon>
    </lineage>
</organism>
<dbReference type="Gene3D" id="2.180.10.10">
    <property type="entry name" value="RHS repeat-associated core"/>
    <property type="match status" value="1"/>
</dbReference>
<evidence type="ECO:0008006" key="4">
    <source>
        <dbReference type="Google" id="ProtNLM"/>
    </source>
</evidence>
<reference evidence="2 3" key="1">
    <citation type="journal article" date="2019" name="Int. J. Syst. Evol. Microbiol.">
        <title>Photorhabdus khanii subsp. guanajuatensis subsp. nov., isolated from Heterorhabditis atacamensis, and Photorhabdus luminescens subsp. mexicana subsp. nov., isolated from Heterorhabditis mexicana entomopathogenic nematodes.</title>
        <authorList>
            <person name="Machado R.A.R."/>
            <person name="Bruno P."/>
            <person name="Arce C.C.M."/>
            <person name="Liechti N."/>
            <person name="Kohler A."/>
            <person name="Bernal J."/>
            <person name="Bruggmann R."/>
            <person name="Turlings T.C.J."/>
        </authorList>
    </citation>
    <scope>NUCLEOTIDE SEQUENCE [LARGE SCALE GENOMIC DNA]</scope>
    <source>
        <strain evidence="2 3">MEX20-17</strain>
    </source>
</reference>
<evidence type="ECO:0000313" key="3">
    <source>
        <dbReference type="Proteomes" id="UP000295598"/>
    </source>
</evidence>
<accession>A0A4V2X476</accession>
<feature type="compositionally biased region" description="Basic and acidic residues" evidence="1">
    <location>
        <begin position="106"/>
        <end position="135"/>
    </location>
</feature>
<dbReference type="InterPro" id="IPR022385">
    <property type="entry name" value="Rhs_assc_core"/>
</dbReference>
<dbReference type="Proteomes" id="UP000295598">
    <property type="component" value="Unassembled WGS sequence"/>
</dbReference>
<proteinExistence type="predicted"/>
<protein>
    <recommendedName>
        <fullName evidence="4">RHS repeat-associated core domain-containing protein</fullName>
    </recommendedName>
</protein>
<sequence>MHDLPGGCSLGTNRSSGPSRYYSPETGQYLTPDPLGLAGGVSPYSYVHNPVSWVDPLGLTGCPGIKKPSPALKGDPWHPDSVKARQKEWQQQYGPKPSTPGAMQKQVERGQAPRDIERVDKGHIPGQEPHVHYKDGTSSNQSGGVHDAHRGIPNPSKKTIEWLRDHGWTPPN</sequence>
<feature type="region of interest" description="Disordered" evidence="1">
    <location>
        <begin position="1"/>
        <end position="28"/>
    </location>
</feature>
<comment type="caution">
    <text evidence="2">The sequence shown here is derived from an EMBL/GenBank/DDBJ whole genome shotgun (WGS) entry which is preliminary data.</text>
</comment>